<gene>
    <name evidence="1" type="ORF">SIID45300_01656</name>
</gene>
<organism evidence="1 2">
    <name type="scientific">Candidatus Magnetaquiglobus chichijimensis</name>
    <dbReference type="NCBI Taxonomy" id="3141448"/>
    <lineage>
        <taxon>Bacteria</taxon>
        <taxon>Pseudomonadati</taxon>
        <taxon>Pseudomonadota</taxon>
        <taxon>Magnetococcia</taxon>
        <taxon>Magnetococcales</taxon>
        <taxon>Candidatus Magnetaquicoccaceae</taxon>
        <taxon>Candidatus Magnetaquiglobus</taxon>
    </lineage>
</organism>
<keyword evidence="2" id="KW-1185">Reference proteome</keyword>
<comment type="caution">
    <text evidence="1">The sequence shown here is derived from an EMBL/GenBank/DDBJ whole genome shotgun (WGS) entry which is preliminary data.</text>
</comment>
<dbReference type="EMBL" id="BAAFGK010000004">
    <property type="protein sequence ID" value="GAB0057331.1"/>
    <property type="molecule type" value="Genomic_DNA"/>
</dbReference>
<evidence type="ECO:0000313" key="2">
    <source>
        <dbReference type="Proteomes" id="UP001628193"/>
    </source>
</evidence>
<proteinExistence type="predicted"/>
<accession>A0ABQ0C8W5</accession>
<reference evidence="1 2" key="1">
    <citation type="submission" date="2024-09" db="EMBL/GenBank/DDBJ databases">
        <title>Draft genome sequence of Candidatus Magnetaquicoccaceae bacterium FCR-1.</title>
        <authorList>
            <person name="Shimoshige H."/>
            <person name="Shimamura S."/>
            <person name="Taoka A."/>
            <person name="Kobayashi H."/>
            <person name="Maekawa T."/>
        </authorList>
    </citation>
    <scope>NUCLEOTIDE SEQUENCE [LARGE SCALE GENOMIC DNA]</scope>
    <source>
        <strain evidence="1 2">FCR-1</strain>
    </source>
</reference>
<evidence type="ECO:0000313" key="1">
    <source>
        <dbReference type="EMBL" id="GAB0057331.1"/>
    </source>
</evidence>
<protein>
    <submittedName>
        <fullName evidence="1">Uncharacterized protein</fullName>
    </submittedName>
</protein>
<sequence>MTIMDCFLNLSHEVRISGECISNLRNDVLIT</sequence>
<name>A0ABQ0C8W5_9PROT</name>
<dbReference type="Proteomes" id="UP001628193">
    <property type="component" value="Unassembled WGS sequence"/>
</dbReference>